<dbReference type="InterPro" id="IPR003795">
    <property type="entry name" value="DUF192"/>
</dbReference>
<dbReference type="InterPro" id="IPR038695">
    <property type="entry name" value="Saro_0823-like_sf"/>
</dbReference>
<evidence type="ECO:0000313" key="2">
    <source>
        <dbReference type="Proteomes" id="UP000315925"/>
    </source>
</evidence>
<sequence length="183" mass="21504">MENRRKQQKSSRNAFFKFLKHGKRMICNRFALLFTVGSFLLLFWLRGEEKVGSIDLVGKLPEQHLLVEVVWKPKDLARGLMYRESLPENQGMLFVLPFEQKAVFWMKNTRIPLSIAYMDNRGKILEIYSMKPFDLTPVPSQSSFVKFALEVNEGWFQRHKLLPGDQLTPKDTTWEKLLLLLNN</sequence>
<name>A0A516TKU7_9BACT</name>
<dbReference type="Pfam" id="PF02643">
    <property type="entry name" value="DUF192"/>
    <property type="match status" value="1"/>
</dbReference>
<evidence type="ECO:0008006" key="3">
    <source>
        <dbReference type="Google" id="ProtNLM"/>
    </source>
</evidence>
<organism evidence="1 2">
    <name type="scientific">Methylacidiphilum kamchatkense Kam1</name>
    <dbReference type="NCBI Taxonomy" id="1202785"/>
    <lineage>
        <taxon>Bacteria</taxon>
        <taxon>Pseudomonadati</taxon>
        <taxon>Verrucomicrobiota</taxon>
        <taxon>Methylacidiphilae</taxon>
        <taxon>Methylacidiphilales</taxon>
        <taxon>Methylacidiphilaceae</taxon>
        <taxon>Methylacidiphilum (ex Ratnadevi et al. 2023)</taxon>
    </lineage>
</organism>
<dbReference type="STRING" id="1202785.A946_04860"/>
<accession>A0A516TKU7</accession>
<protein>
    <recommendedName>
        <fullName evidence="3">DUF192 domain-containing protein</fullName>
    </recommendedName>
</protein>
<dbReference type="PANTHER" id="PTHR37953:SF1">
    <property type="entry name" value="UPF0127 PROTEIN MJ1496"/>
    <property type="match status" value="1"/>
</dbReference>
<dbReference type="KEGG" id="mkc:kam1_597"/>
<dbReference type="EMBL" id="CP037899">
    <property type="protein sequence ID" value="QDQ41845.1"/>
    <property type="molecule type" value="Genomic_DNA"/>
</dbReference>
<dbReference type="Proteomes" id="UP000315925">
    <property type="component" value="Chromosome"/>
</dbReference>
<reference evidence="2" key="1">
    <citation type="submission" date="2019-03" db="EMBL/GenBank/DDBJ databases">
        <title>Complete genome of Methylacidiphilum kamchatkense Kam1.</title>
        <authorList>
            <person name="Kruse T."/>
            <person name="Murarilal Ratnadevi C."/>
            <person name="Erikstad H.-A."/>
            <person name="Birkeland N.-K."/>
        </authorList>
    </citation>
    <scope>NUCLEOTIDE SEQUENCE [LARGE SCALE GENOMIC DNA]</scope>
    <source>
        <strain evidence="2">kam1</strain>
    </source>
</reference>
<gene>
    <name evidence="1" type="ORF">kam1_597</name>
</gene>
<proteinExistence type="predicted"/>
<dbReference type="Gene3D" id="2.60.120.1140">
    <property type="entry name" value="Protein of unknown function DUF192"/>
    <property type="match status" value="1"/>
</dbReference>
<dbReference type="AlphaFoldDB" id="A0A516TKU7"/>
<dbReference type="PANTHER" id="PTHR37953">
    <property type="entry name" value="UPF0127 PROTEIN MJ1496"/>
    <property type="match status" value="1"/>
</dbReference>
<evidence type="ECO:0000313" key="1">
    <source>
        <dbReference type="EMBL" id="QDQ41845.1"/>
    </source>
</evidence>